<evidence type="ECO:0000313" key="2">
    <source>
        <dbReference type="EMBL" id="OGK50810.1"/>
    </source>
</evidence>
<gene>
    <name evidence="2" type="ORF">A3B50_00835</name>
</gene>
<feature type="transmembrane region" description="Helical" evidence="1">
    <location>
        <begin position="118"/>
        <end position="136"/>
    </location>
</feature>
<feature type="transmembrane region" description="Helical" evidence="1">
    <location>
        <begin position="167"/>
        <end position="184"/>
    </location>
</feature>
<keyword evidence="1" id="KW-0472">Membrane</keyword>
<feature type="transmembrane region" description="Helical" evidence="1">
    <location>
        <begin position="395"/>
        <end position="417"/>
    </location>
</feature>
<dbReference type="AlphaFoldDB" id="A0A1F7J5C8"/>
<accession>A0A1F7J5C8</accession>
<feature type="transmembrane region" description="Helical" evidence="1">
    <location>
        <begin position="325"/>
        <end position="341"/>
    </location>
</feature>
<dbReference type="Proteomes" id="UP000178558">
    <property type="component" value="Unassembled WGS sequence"/>
</dbReference>
<feature type="transmembrane region" description="Helical" evidence="1">
    <location>
        <begin position="220"/>
        <end position="237"/>
    </location>
</feature>
<name>A0A1F7J5C8_9BACT</name>
<proteinExistence type="predicted"/>
<keyword evidence="1" id="KW-0812">Transmembrane</keyword>
<keyword evidence="1" id="KW-1133">Transmembrane helix</keyword>
<sequence length="855" mass="99743">MKINSLRLLTIFLTCLLFLISILLSSKNYLLLGSEGNYFTDFKLIRAVGSSAWVSINAGTGAPNPTLNGLTAIFDFFSLLQTLDVPLKLINATLAFLVYSLPFLCMMWMLYKIMKVDFFTSYILSLFYALNPFSTYHLQGLMFWNTAPLFVLPIIFGCLYKFYFEKFKLFFAFGLLTALFAFSLSNIPYLGIFHIFLFISIIIIPYIHNVKWDLKIVLRNLFITELSFVLFNAWWFINLLRFQMQDLKNYYTTEFAVSWAISAAGNSGIMGRIFSLKTLVTTERNTFFSDFYNSFPMNMILFIPFCLIIWNLFKETGEKENRRTMGTILLVGFILAVIFLNKGVNEPFTGIYLWMLNHIPFFIIFKSPLEKFSVLLIFLLTIGLLQVFKNTKHTWPYYLLIVYVMANSIPHITLNLFPEYKFEADSKYITKLYRDKKGYFQTRDLLNNNKLDYRVLSLPGSNNYQVTVLNHDDNRYYRGLDPLMYSINKPFIAAYTSPTSNLDHIFTNFSNPLLEENLLNIYNIKHIVIDNDMHPAFGFREEENVKKLIKIFSAKNEEYRFNPIYLFGRTEFLPHFYVPKKITVSSEDPKNIVKWASVKKEIRSAIYYKAQNKGKNLETLRVKQDSNNQVLEFKKINPAKYRIVIHNASGEFPLIFSESFHPGWKIYVNPRPPQVIKDYNLTNYQILYGNNKEQANREEVQKFLKQGFLSTLGDGTEKKIIKKKWVEGREEYDFVQNYIIDFISKNFQDTIQNDNLLPGPDYETWFEKPIVDNENHIMTNGYANSWVLNTDKICNEHGQAVCIKNTNGTYDFEIVVEFWPQRLFYGGLLISGATLAISLVYLAGNLVKRRKGKQN</sequence>
<feature type="transmembrane region" description="Helical" evidence="1">
    <location>
        <begin position="142"/>
        <end position="160"/>
    </location>
</feature>
<reference evidence="2 3" key="1">
    <citation type="journal article" date="2016" name="Nat. Commun.">
        <title>Thousands of microbial genomes shed light on interconnected biogeochemical processes in an aquifer system.</title>
        <authorList>
            <person name="Anantharaman K."/>
            <person name="Brown C.T."/>
            <person name="Hug L.A."/>
            <person name="Sharon I."/>
            <person name="Castelle C.J."/>
            <person name="Probst A.J."/>
            <person name="Thomas B.C."/>
            <person name="Singh A."/>
            <person name="Wilkins M.J."/>
            <person name="Karaoz U."/>
            <person name="Brodie E.L."/>
            <person name="Williams K.H."/>
            <person name="Hubbard S.S."/>
            <person name="Banfield J.F."/>
        </authorList>
    </citation>
    <scope>NUCLEOTIDE SEQUENCE [LARGE SCALE GENOMIC DNA]</scope>
</reference>
<protein>
    <recommendedName>
        <fullName evidence="4">Membrane protein 6-pyruvoyl-tetrahydropterin synthase-related domain-containing protein</fullName>
    </recommendedName>
</protein>
<evidence type="ECO:0000313" key="3">
    <source>
        <dbReference type="Proteomes" id="UP000178558"/>
    </source>
</evidence>
<evidence type="ECO:0000256" key="1">
    <source>
        <dbReference type="SAM" id="Phobius"/>
    </source>
</evidence>
<feature type="transmembrane region" description="Helical" evidence="1">
    <location>
        <begin position="295"/>
        <end position="313"/>
    </location>
</feature>
<dbReference type="EMBL" id="MGAQ01000010">
    <property type="protein sequence ID" value="OGK50810.1"/>
    <property type="molecule type" value="Genomic_DNA"/>
</dbReference>
<feature type="transmembrane region" description="Helical" evidence="1">
    <location>
        <begin position="89"/>
        <end position="111"/>
    </location>
</feature>
<comment type="caution">
    <text evidence="2">The sequence shown here is derived from an EMBL/GenBank/DDBJ whole genome shotgun (WGS) entry which is preliminary data.</text>
</comment>
<organism evidence="2 3">
    <name type="scientific">Candidatus Roizmanbacteria bacterium RIFCSPLOWO2_01_FULL_40_42</name>
    <dbReference type="NCBI Taxonomy" id="1802066"/>
    <lineage>
        <taxon>Bacteria</taxon>
        <taxon>Candidatus Roizmaniibacteriota</taxon>
    </lineage>
</organism>
<feature type="transmembrane region" description="Helical" evidence="1">
    <location>
        <begin position="823"/>
        <end position="843"/>
    </location>
</feature>
<evidence type="ECO:0008006" key="4">
    <source>
        <dbReference type="Google" id="ProtNLM"/>
    </source>
</evidence>